<proteinExistence type="predicted"/>
<keyword evidence="4" id="KW-1185">Reference proteome</keyword>
<feature type="compositionally biased region" description="Polar residues" evidence="2">
    <location>
        <begin position="405"/>
        <end position="416"/>
    </location>
</feature>
<comment type="caution">
    <text evidence="3">The sequence shown here is derived from an EMBL/GenBank/DDBJ whole genome shotgun (WGS) entry which is preliminary data.</text>
</comment>
<feature type="compositionally biased region" description="Polar residues" evidence="2">
    <location>
        <begin position="64"/>
        <end position="73"/>
    </location>
</feature>
<evidence type="ECO:0000313" key="4">
    <source>
        <dbReference type="Proteomes" id="UP000186601"/>
    </source>
</evidence>
<sequence length="416" mass="46263">MTETLEVPFGSKTTQRPLSRRLSGRRQSHASYRSWISTLATPHLGSGGMSSPPPIPVTFEVHSPASTTRTVKLSQAPERKQPGIPEATESTESKEIPALQLLISTDTGGDIKEFDGQMMSPVEEGSEHPTTPTVALRGRARSLVDGLVSGIRSIPRAVTHSQLHDRVSLGRESSRVSHYTRRTASESEEYAYKFPNQPLPYGVPILLAPPFPQGRLGPPMTMSGPPTSKISDMDSRNGHRGFLGELNSLPWISSRVAVDYFPGVSRSTSVPSKSLSSWYTMTAPSSPSPILRPEHVLPDPWFAPTRLDPAWEVPEEEERAAEGDDGMTMEQKLEKTRDELQEKDRELDGLRQIVEHQKKHIGALEAELTELRKAEEVDLHRRKSSMRQSLRARDSIRASMRRTSMRVSRPSSSFFD</sequence>
<dbReference type="AlphaFoldDB" id="A0A2R6NEZ6"/>
<dbReference type="EMBL" id="MLYV02001302">
    <property type="protein sequence ID" value="PSR70926.1"/>
    <property type="molecule type" value="Genomic_DNA"/>
</dbReference>
<keyword evidence="1" id="KW-0175">Coiled coil</keyword>
<feature type="compositionally biased region" description="Basic residues" evidence="2">
    <location>
        <begin position="18"/>
        <end position="28"/>
    </location>
</feature>
<feature type="region of interest" description="Disordered" evidence="2">
    <location>
        <begin position="375"/>
        <end position="416"/>
    </location>
</feature>
<evidence type="ECO:0000313" key="3">
    <source>
        <dbReference type="EMBL" id="PSR70926.1"/>
    </source>
</evidence>
<organism evidence="3 4">
    <name type="scientific">Hermanssonia centrifuga</name>
    <dbReference type="NCBI Taxonomy" id="98765"/>
    <lineage>
        <taxon>Eukaryota</taxon>
        <taxon>Fungi</taxon>
        <taxon>Dikarya</taxon>
        <taxon>Basidiomycota</taxon>
        <taxon>Agaricomycotina</taxon>
        <taxon>Agaricomycetes</taxon>
        <taxon>Polyporales</taxon>
        <taxon>Meruliaceae</taxon>
        <taxon>Hermanssonia</taxon>
    </lineage>
</organism>
<name>A0A2R6NEZ6_9APHY</name>
<accession>A0A2R6NEZ6</accession>
<reference evidence="3 4" key="1">
    <citation type="submission" date="2018-02" db="EMBL/GenBank/DDBJ databases">
        <title>Genome sequence of the basidiomycete white-rot fungus Phlebia centrifuga.</title>
        <authorList>
            <person name="Granchi Z."/>
            <person name="Peng M."/>
            <person name="de Vries R.P."/>
            <person name="Hilden K."/>
            <person name="Makela M.R."/>
            <person name="Grigoriev I."/>
            <person name="Riley R."/>
        </authorList>
    </citation>
    <scope>NUCLEOTIDE SEQUENCE [LARGE SCALE GENOMIC DNA]</scope>
    <source>
        <strain evidence="3 4">FBCC195</strain>
    </source>
</reference>
<feature type="coiled-coil region" evidence="1">
    <location>
        <begin position="326"/>
        <end position="374"/>
    </location>
</feature>
<feature type="region of interest" description="Disordered" evidence="2">
    <location>
        <begin position="64"/>
        <end position="93"/>
    </location>
</feature>
<dbReference type="OrthoDB" id="3244156at2759"/>
<evidence type="ECO:0000256" key="2">
    <source>
        <dbReference type="SAM" id="MobiDB-lite"/>
    </source>
</evidence>
<gene>
    <name evidence="3" type="ORF">PHLCEN_2v13198</name>
</gene>
<evidence type="ECO:0000256" key="1">
    <source>
        <dbReference type="SAM" id="Coils"/>
    </source>
</evidence>
<dbReference type="Proteomes" id="UP000186601">
    <property type="component" value="Unassembled WGS sequence"/>
</dbReference>
<feature type="region of interest" description="Disordered" evidence="2">
    <location>
        <begin position="1"/>
        <end position="30"/>
    </location>
</feature>
<protein>
    <submittedName>
        <fullName evidence="3">Uncharacterized protein</fullName>
    </submittedName>
</protein>